<reference evidence="3" key="1">
    <citation type="submission" date="2016-06" db="UniProtKB">
        <authorList>
            <consortium name="WormBaseParasite"/>
        </authorList>
    </citation>
    <scope>IDENTIFICATION</scope>
</reference>
<dbReference type="OrthoDB" id="9390935at2759"/>
<keyword evidence="2" id="KW-1185">Reference proteome</keyword>
<dbReference type="PANTHER" id="PTHR33395">
    <property type="entry name" value="TRANSCRIPTASE, PUTATIVE-RELATED-RELATED"/>
    <property type="match status" value="1"/>
</dbReference>
<sequence>MYHCTALQKCKTTRFEERLAADAVQAPKQSYAYLRRRIKPTPDLPTLAKDGALAEKDEDKAEMLASYYASMYASASGTLIHLLDTDTALKWAPLTIGEVALELRQLKVHHSPGPDVMHPLILKELAEELAASLCNLFSLSFTQVRLPRQWKDAAIVPLPKVGDRSAPGNYRPVSLNSVAGKVVE</sequence>
<dbReference type="PANTHER" id="PTHR33395:SF22">
    <property type="entry name" value="REVERSE TRANSCRIPTASE DOMAIN-CONTAINING PROTEIN"/>
    <property type="match status" value="1"/>
</dbReference>
<evidence type="ECO:0000313" key="3">
    <source>
        <dbReference type="WBParaSite" id="ECPE_0001819601-mRNA-1"/>
    </source>
</evidence>
<dbReference type="Proteomes" id="UP000272942">
    <property type="component" value="Unassembled WGS sequence"/>
</dbReference>
<protein>
    <submittedName>
        <fullName evidence="1 3">Uncharacterized protein</fullName>
    </submittedName>
</protein>
<organism evidence="3">
    <name type="scientific">Echinostoma caproni</name>
    <dbReference type="NCBI Taxonomy" id="27848"/>
    <lineage>
        <taxon>Eukaryota</taxon>
        <taxon>Metazoa</taxon>
        <taxon>Spiralia</taxon>
        <taxon>Lophotrochozoa</taxon>
        <taxon>Platyhelminthes</taxon>
        <taxon>Trematoda</taxon>
        <taxon>Digenea</taxon>
        <taxon>Plagiorchiida</taxon>
        <taxon>Echinostomata</taxon>
        <taxon>Echinostomatoidea</taxon>
        <taxon>Echinostomatidae</taxon>
        <taxon>Echinostoma</taxon>
    </lineage>
</organism>
<name>A0A183BG12_9TREM</name>
<proteinExistence type="predicted"/>
<dbReference type="GO" id="GO:0061343">
    <property type="term" value="P:cell adhesion involved in heart morphogenesis"/>
    <property type="evidence" value="ECO:0007669"/>
    <property type="project" value="TreeGrafter"/>
</dbReference>
<gene>
    <name evidence="1" type="ORF">ECPE_LOCUS18147</name>
</gene>
<dbReference type="GO" id="GO:0031012">
    <property type="term" value="C:extracellular matrix"/>
    <property type="evidence" value="ECO:0007669"/>
    <property type="project" value="TreeGrafter"/>
</dbReference>
<dbReference type="WBParaSite" id="ECPE_0001819601-mRNA-1">
    <property type="protein sequence ID" value="ECPE_0001819601-mRNA-1"/>
    <property type="gene ID" value="ECPE_0001819601"/>
</dbReference>
<evidence type="ECO:0000313" key="2">
    <source>
        <dbReference type="Proteomes" id="UP000272942"/>
    </source>
</evidence>
<reference evidence="1 2" key="2">
    <citation type="submission" date="2018-11" db="EMBL/GenBank/DDBJ databases">
        <authorList>
            <consortium name="Pathogen Informatics"/>
        </authorList>
    </citation>
    <scope>NUCLEOTIDE SEQUENCE [LARGE SCALE GENOMIC DNA]</scope>
    <source>
        <strain evidence="1 2">Egypt</strain>
    </source>
</reference>
<dbReference type="GO" id="GO:0007508">
    <property type="term" value="P:larval heart development"/>
    <property type="evidence" value="ECO:0007669"/>
    <property type="project" value="TreeGrafter"/>
</dbReference>
<dbReference type="EMBL" id="UZAN01075073">
    <property type="protein sequence ID" value="VDP95668.1"/>
    <property type="molecule type" value="Genomic_DNA"/>
</dbReference>
<accession>A0A183BG12</accession>
<evidence type="ECO:0000313" key="1">
    <source>
        <dbReference type="EMBL" id="VDP95668.1"/>
    </source>
</evidence>
<dbReference type="AlphaFoldDB" id="A0A183BG12"/>